<dbReference type="Proteomes" id="UP001196413">
    <property type="component" value="Unassembled WGS sequence"/>
</dbReference>
<proteinExistence type="predicted"/>
<dbReference type="AlphaFoldDB" id="A0AAD5RA97"/>
<sequence>MELSESSITVSRNSFAKTLPIHKNKGRGGSRASKVDEPRLCVSDKVGEYAVCRGAQIAARWNSTSD</sequence>
<protein>
    <submittedName>
        <fullName evidence="1">Uncharacterized protein</fullName>
    </submittedName>
</protein>
<gene>
    <name evidence="1" type="ORF">KIN20_034464</name>
</gene>
<organism evidence="1 2">
    <name type="scientific">Parelaphostrongylus tenuis</name>
    <name type="common">Meningeal worm</name>
    <dbReference type="NCBI Taxonomy" id="148309"/>
    <lineage>
        <taxon>Eukaryota</taxon>
        <taxon>Metazoa</taxon>
        <taxon>Ecdysozoa</taxon>
        <taxon>Nematoda</taxon>
        <taxon>Chromadorea</taxon>
        <taxon>Rhabditida</taxon>
        <taxon>Rhabditina</taxon>
        <taxon>Rhabditomorpha</taxon>
        <taxon>Strongyloidea</taxon>
        <taxon>Metastrongylidae</taxon>
        <taxon>Parelaphostrongylus</taxon>
    </lineage>
</organism>
<keyword evidence="2" id="KW-1185">Reference proteome</keyword>
<name>A0AAD5RA97_PARTN</name>
<evidence type="ECO:0000313" key="1">
    <source>
        <dbReference type="EMBL" id="KAJ1372330.1"/>
    </source>
</evidence>
<evidence type="ECO:0000313" key="2">
    <source>
        <dbReference type="Proteomes" id="UP001196413"/>
    </source>
</evidence>
<comment type="caution">
    <text evidence="1">The sequence shown here is derived from an EMBL/GenBank/DDBJ whole genome shotgun (WGS) entry which is preliminary data.</text>
</comment>
<accession>A0AAD5RA97</accession>
<reference evidence="1" key="1">
    <citation type="submission" date="2021-06" db="EMBL/GenBank/DDBJ databases">
        <title>Parelaphostrongylus tenuis whole genome reference sequence.</title>
        <authorList>
            <person name="Garwood T.J."/>
            <person name="Larsen P.A."/>
            <person name="Fountain-Jones N.M."/>
            <person name="Garbe J.R."/>
            <person name="Macchietto M.G."/>
            <person name="Kania S.A."/>
            <person name="Gerhold R.W."/>
            <person name="Richards J.E."/>
            <person name="Wolf T.M."/>
        </authorList>
    </citation>
    <scope>NUCLEOTIDE SEQUENCE</scope>
    <source>
        <strain evidence="1">MNPRO001-30</strain>
        <tissue evidence="1">Meninges</tissue>
    </source>
</reference>
<dbReference type="EMBL" id="JAHQIW010007128">
    <property type="protein sequence ID" value="KAJ1372330.1"/>
    <property type="molecule type" value="Genomic_DNA"/>
</dbReference>